<dbReference type="PRINTS" id="PR00633">
    <property type="entry name" value="RCCNDNSATION"/>
</dbReference>
<dbReference type="PROSITE" id="PS50178">
    <property type="entry name" value="ZF_FYVE"/>
    <property type="match status" value="1"/>
</dbReference>
<dbReference type="PROSITE" id="PS00626">
    <property type="entry name" value="RCC1_2"/>
    <property type="match status" value="2"/>
</dbReference>
<dbReference type="Pfam" id="PF25390">
    <property type="entry name" value="WD40_RLD"/>
    <property type="match status" value="1"/>
</dbReference>
<dbReference type="SUPFAM" id="SSF57903">
    <property type="entry name" value="FYVE/PHD zinc finger"/>
    <property type="match status" value="1"/>
</dbReference>
<dbReference type="Pfam" id="PF16457">
    <property type="entry name" value="PH_12"/>
    <property type="match status" value="1"/>
</dbReference>
<keyword evidence="2" id="KW-0677">Repeat</keyword>
<feature type="repeat" description="RCC1" evidence="6">
    <location>
        <begin position="439"/>
        <end position="490"/>
    </location>
</feature>
<keyword evidence="4" id="KW-0862">Zinc</keyword>
<dbReference type="InterPro" id="IPR000306">
    <property type="entry name" value="Znf_FYVE"/>
</dbReference>
<dbReference type="SUPFAM" id="SSF50985">
    <property type="entry name" value="RCC1/BLIP-II"/>
    <property type="match status" value="1"/>
</dbReference>
<dbReference type="Proteomes" id="UP001515500">
    <property type="component" value="Chromosome 19"/>
</dbReference>
<feature type="repeat" description="RCC1" evidence="6">
    <location>
        <begin position="606"/>
        <end position="657"/>
    </location>
</feature>
<organism evidence="11 12">
    <name type="scientific">Dioscorea cayennensis subsp. rotundata</name>
    <name type="common">White Guinea yam</name>
    <name type="synonym">Dioscorea rotundata</name>
    <dbReference type="NCBI Taxonomy" id="55577"/>
    <lineage>
        <taxon>Eukaryota</taxon>
        <taxon>Viridiplantae</taxon>
        <taxon>Streptophyta</taxon>
        <taxon>Embryophyta</taxon>
        <taxon>Tracheophyta</taxon>
        <taxon>Spermatophyta</taxon>
        <taxon>Magnoliopsida</taxon>
        <taxon>Liliopsida</taxon>
        <taxon>Dioscoreales</taxon>
        <taxon>Dioscoreaceae</taxon>
        <taxon>Dioscorea</taxon>
    </lineage>
</organism>
<evidence type="ECO:0000256" key="8">
    <source>
        <dbReference type="SAM" id="MobiDB-lite"/>
    </source>
</evidence>
<dbReference type="Gene3D" id="2.30.29.30">
    <property type="entry name" value="Pleckstrin-homology domain (PH domain)/Phosphotyrosine-binding domain (PTB)"/>
    <property type="match status" value="1"/>
</dbReference>
<evidence type="ECO:0000256" key="1">
    <source>
        <dbReference type="ARBA" id="ARBA00022723"/>
    </source>
</evidence>
<dbReference type="SMART" id="SM00064">
    <property type="entry name" value="FYVE"/>
    <property type="match status" value="1"/>
</dbReference>
<proteinExistence type="predicted"/>
<evidence type="ECO:0000259" key="9">
    <source>
        <dbReference type="PROSITE" id="PS50178"/>
    </source>
</evidence>
<dbReference type="RefSeq" id="XP_039146632.1">
    <property type="nucleotide sequence ID" value="XM_039290698.1"/>
</dbReference>
<dbReference type="InterPro" id="IPR017455">
    <property type="entry name" value="Znf_FYVE-rel"/>
</dbReference>
<reference evidence="12" key="1">
    <citation type="submission" date="2025-08" db="UniProtKB">
        <authorList>
            <consortium name="RefSeq"/>
        </authorList>
    </citation>
    <scope>IDENTIFICATION</scope>
</reference>
<dbReference type="InterPro" id="IPR058923">
    <property type="entry name" value="RCC1-like_dom"/>
</dbReference>
<keyword evidence="7" id="KW-0175">Coiled coil</keyword>
<dbReference type="InterPro" id="IPR051210">
    <property type="entry name" value="Ub_ligase/GEF_domain"/>
</dbReference>
<dbReference type="InterPro" id="IPR001849">
    <property type="entry name" value="PH_domain"/>
</dbReference>
<dbReference type="PROSITE" id="PS51514">
    <property type="entry name" value="BRX"/>
    <property type="match status" value="1"/>
</dbReference>
<gene>
    <name evidence="12" type="primary">LOC120283900</name>
</gene>
<dbReference type="InterPro" id="IPR013083">
    <property type="entry name" value="Znf_RING/FYVE/PHD"/>
</dbReference>
<evidence type="ECO:0000256" key="3">
    <source>
        <dbReference type="ARBA" id="ARBA00022771"/>
    </source>
</evidence>
<evidence type="ECO:0000256" key="2">
    <source>
        <dbReference type="ARBA" id="ARBA00022737"/>
    </source>
</evidence>
<evidence type="ECO:0000256" key="4">
    <source>
        <dbReference type="ARBA" id="ARBA00022833"/>
    </source>
</evidence>
<accession>A0AB40D2J3</accession>
<dbReference type="Gene3D" id="3.30.40.10">
    <property type="entry name" value="Zinc/RING finger domain, C3HC4 (zinc finger)"/>
    <property type="match status" value="1"/>
</dbReference>
<protein>
    <submittedName>
        <fullName evidence="12">PH, RCC1 and FYVE domains-containing protein 1 isoform X1</fullName>
    </submittedName>
</protein>
<dbReference type="SUPFAM" id="SSF50729">
    <property type="entry name" value="PH domain-like"/>
    <property type="match status" value="1"/>
</dbReference>
<feature type="repeat" description="RCC1" evidence="6">
    <location>
        <begin position="554"/>
        <end position="605"/>
    </location>
</feature>
<dbReference type="AlphaFoldDB" id="A0AB40D2J3"/>
<feature type="region of interest" description="Disordered" evidence="8">
    <location>
        <begin position="923"/>
        <end position="947"/>
    </location>
</feature>
<feature type="repeat" description="RCC1" evidence="6">
    <location>
        <begin position="502"/>
        <end position="553"/>
    </location>
</feature>
<feature type="repeat" description="RCC1" evidence="6">
    <location>
        <begin position="332"/>
        <end position="383"/>
    </location>
</feature>
<evidence type="ECO:0000256" key="5">
    <source>
        <dbReference type="PROSITE-ProRule" id="PRU00091"/>
    </source>
</evidence>
<dbReference type="Pfam" id="PF01363">
    <property type="entry name" value="FYVE"/>
    <property type="match status" value="1"/>
</dbReference>
<sequence length="1090" mass="120368">MRAHEREEMAERCVRTAPSDRGVEKALVALKKGAHLLKCGRRGKPKFCPFRLSSDEKLLIWYSGEKEKHLKLSAVSKTVFGQKTINFLRQPQPGKESQSFSLIYLNGQQSLDLICKDKEQAETWFLGLTALVSCFHHPRPLMSLRNARDAQSCINSPMGYSRRKNNLGLLQDPPKLSKVRSLYGSPPRSILERYISDRVLDSPDIFHSSRQKSLSDMQLIVEKMVPQSPLLVSTNFKDHRDFSIVRKQRMSSSRIQVIDSESNAAEDTDVLKDVFMWGEGVGGILGGGLNGFETNDSNCDSVLPKLMESTRMLDVMNISCGQKHAALVTRQGEVFCWGEENGGRLGHKINMGVPSPKVVESLSNVNVNSIACGARHTCALTNSGEVYVWGDIGHGIGLSGEGCSRSRWLPQRMAGLLDGIHVSKVSCGEWHTAIVSSSGQLFTYGDGTFGVLGHGNLQSFLEPKEVQSLKGLRVKAVACGPWHTAAIVEVMASHYKSNALGGKLFTWGDGDKGKLGHGDMERKLLPTCVASLVDCDFLQVSCGRTLTVALTVTGIVFTMGSAMNGQLGNPQVEDRSIATVGGLLKAEFVKEISAGSFHVAALTTKGKVYTWGKGANGRLGLGDVNDRNSPALVEALEDRYVRSIACGSSFTAAICSHKSMSSKDQSICSGCKMDFGFTRKKHNCYNCGFAFCHACSSKKAMNASLAPNKSKSCRVCDPCFVQLTKVPYLKSRTELASPRLPFLSRKGLSESKVIRQETLFSGPNRSKTKSNEEEAMRTQGSNKHDQGPVALFISSTERWGQVPCPPQFNEHNGIIPFSDKEISDISHVHAWGSPLSVESFPPNATSLKQDLNVLDKMLTEEIKRLNAEATVLEQQCQYRSQKLQHYKRRIEETWLLSKDEAAKCKAAKDVIKVLTHQMNVLSEKASTAQPTNNIRSEPDENIHPTELSETGNSKTILVGSHLSHDARIMEGRQMEGSVRPSSNGLTGAGSVVKSQHETRSTDGTLVTKADRRTNEINGSKEEWVEQDEIGVYITFIALPSGQRGLKRVRFSRKHFSEKQAERWWKENETRIYTKYNVEQILTSGRNRTVR</sequence>
<feature type="domain" description="BRX" evidence="10">
    <location>
        <begin position="1021"/>
        <end position="1076"/>
    </location>
</feature>
<dbReference type="InterPro" id="IPR000408">
    <property type="entry name" value="Reg_chr_condens"/>
</dbReference>
<evidence type="ECO:0000259" key="10">
    <source>
        <dbReference type="PROSITE" id="PS51514"/>
    </source>
</evidence>
<evidence type="ECO:0000313" key="11">
    <source>
        <dbReference type="Proteomes" id="UP001515500"/>
    </source>
</evidence>
<dbReference type="Gene3D" id="2.130.10.30">
    <property type="entry name" value="Regulator of chromosome condensation 1/beta-lactamase-inhibitor protein II"/>
    <property type="match status" value="3"/>
</dbReference>
<name>A0AB40D2J3_DIOCR</name>
<dbReference type="Pfam" id="PF08381">
    <property type="entry name" value="BRX"/>
    <property type="match status" value="1"/>
</dbReference>
<dbReference type="PANTHER" id="PTHR22870:SF350">
    <property type="entry name" value="F12P19.9 PROTEIN"/>
    <property type="match status" value="1"/>
</dbReference>
<evidence type="ECO:0000256" key="6">
    <source>
        <dbReference type="PROSITE-ProRule" id="PRU00235"/>
    </source>
</evidence>
<feature type="domain" description="FYVE-type" evidence="9">
    <location>
        <begin position="662"/>
        <end position="724"/>
    </location>
</feature>
<dbReference type="CDD" id="cd00065">
    <property type="entry name" value="FYVE_like_SF"/>
    <property type="match status" value="1"/>
</dbReference>
<keyword evidence="1" id="KW-0479">Metal-binding</keyword>
<dbReference type="GeneID" id="120283900"/>
<evidence type="ECO:0000256" key="7">
    <source>
        <dbReference type="SAM" id="Coils"/>
    </source>
</evidence>
<dbReference type="InterPro" id="IPR009091">
    <property type="entry name" value="RCC1/BLIP-II"/>
</dbReference>
<feature type="compositionally biased region" description="Polar residues" evidence="8">
    <location>
        <begin position="923"/>
        <end position="935"/>
    </location>
</feature>
<dbReference type="InterPro" id="IPR013591">
    <property type="entry name" value="Brevis_radix_dom"/>
</dbReference>
<evidence type="ECO:0000313" key="12">
    <source>
        <dbReference type="RefSeq" id="XP_039146632.1"/>
    </source>
</evidence>
<feature type="compositionally biased region" description="Basic and acidic residues" evidence="8">
    <location>
        <begin position="769"/>
        <end position="786"/>
    </location>
</feature>
<feature type="repeat" description="RCC1" evidence="6">
    <location>
        <begin position="384"/>
        <end position="438"/>
    </location>
</feature>
<dbReference type="GO" id="GO:0008270">
    <property type="term" value="F:zinc ion binding"/>
    <property type="evidence" value="ECO:0007669"/>
    <property type="project" value="UniProtKB-KW"/>
</dbReference>
<feature type="region of interest" description="Disordered" evidence="8">
    <location>
        <begin position="975"/>
        <end position="1003"/>
    </location>
</feature>
<dbReference type="CDD" id="cd13365">
    <property type="entry name" value="PH_PLC_plant-like"/>
    <property type="match status" value="1"/>
</dbReference>
<feature type="coiled-coil region" evidence="7">
    <location>
        <begin position="848"/>
        <end position="875"/>
    </location>
</feature>
<dbReference type="PROSITE" id="PS50012">
    <property type="entry name" value="RCC1_3"/>
    <property type="match status" value="7"/>
</dbReference>
<dbReference type="InterPro" id="IPR011011">
    <property type="entry name" value="Znf_FYVE_PHD"/>
</dbReference>
<keyword evidence="3 5" id="KW-0863">Zinc-finger</keyword>
<dbReference type="InterPro" id="IPR011993">
    <property type="entry name" value="PH-like_dom_sf"/>
</dbReference>
<feature type="region of interest" description="Disordered" evidence="8">
    <location>
        <begin position="759"/>
        <end position="787"/>
    </location>
</feature>
<feature type="repeat" description="RCC1" evidence="6">
    <location>
        <begin position="272"/>
        <end position="331"/>
    </location>
</feature>
<keyword evidence="11" id="KW-1185">Reference proteome</keyword>
<dbReference type="PANTHER" id="PTHR22870">
    <property type="entry name" value="REGULATOR OF CHROMOSOME CONDENSATION"/>
    <property type="match status" value="1"/>
</dbReference>